<dbReference type="Gene3D" id="3.40.50.1820">
    <property type="entry name" value="alpha/beta hydrolase"/>
    <property type="match status" value="1"/>
</dbReference>
<feature type="chain" id="PRO_5046005280" evidence="1">
    <location>
        <begin position="28"/>
        <end position="693"/>
    </location>
</feature>
<dbReference type="EMBL" id="JBHLTM010000064">
    <property type="protein sequence ID" value="MFC0686327.1"/>
    <property type="molecule type" value="Genomic_DNA"/>
</dbReference>
<dbReference type="Pfam" id="PF00326">
    <property type="entry name" value="Peptidase_S9"/>
    <property type="match status" value="1"/>
</dbReference>
<evidence type="ECO:0000256" key="1">
    <source>
        <dbReference type="SAM" id="SignalP"/>
    </source>
</evidence>
<dbReference type="Pfam" id="PF07676">
    <property type="entry name" value="PD40"/>
    <property type="match status" value="3"/>
</dbReference>
<comment type="caution">
    <text evidence="4">The sequence shown here is derived from an EMBL/GenBank/DDBJ whole genome shotgun (WGS) entry which is preliminary data.</text>
</comment>
<dbReference type="RefSeq" id="WP_267221862.1">
    <property type="nucleotide sequence ID" value="NZ_JAPCWC010000012.1"/>
</dbReference>
<accession>A0ABV6SAR6</accession>
<dbReference type="Gene3D" id="2.120.10.30">
    <property type="entry name" value="TolB, C-terminal domain"/>
    <property type="match status" value="2"/>
</dbReference>
<dbReference type="PANTHER" id="PTHR11731:SF193">
    <property type="entry name" value="DIPEPTIDYL PEPTIDASE 9"/>
    <property type="match status" value="1"/>
</dbReference>
<dbReference type="Pfam" id="PF00930">
    <property type="entry name" value="DPPIV_N"/>
    <property type="match status" value="1"/>
</dbReference>
<dbReference type="InterPro" id="IPR050278">
    <property type="entry name" value="Serine_Prot_S9B/DPPIV"/>
</dbReference>
<feature type="domain" description="Peptidase S9 prolyl oligopeptidase catalytic" evidence="2">
    <location>
        <begin position="496"/>
        <end position="691"/>
    </location>
</feature>
<feature type="signal peptide" evidence="1">
    <location>
        <begin position="1"/>
        <end position="27"/>
    </location>
</feature>
<evidence type="ECO:0000313" key="4">
    <source>
        <dbReference type="EMBL" id="MFC0686327.1"/>
    </source>
</evidence>
<keyword evidence="1" id="KW-0732">Signal</keyword>
<dbReference type="InterPro" id="IPR011042">
    <property type="entry name" value="6-blade_b-propeller_TolB-like"/>
</dbReference>
<sequence length="693" mass="74314">MTRSSLAFGTALLVPFAALAAALPALAASSDPDTIAAPAAPDMLEANLSLPLASGLTGAAKAPVFAWVENRAGVRNVWLGGPGTAGRSRTAYREDDGIEISGLAFSPDGTRLAFVRGGDAEFPEDKLPNTGTLPQGPRQTLYVLGTEGSAAPVAIGEGYGAVFSPDGQQLVYTREGEITLWAQGASPRRLAKVSGTVGDLGWSPDGRLLVFREWRSGHSLVGLLDVAAGSLRYLGMTLGHSADPVFAPDGRSVAFIQLRDPPAELPDSRASFWSLRVADVATGAVRTVWSAPEGEGGQFYGTRGRNLFWTPTGHLLFPSERSGWLHVWSVAADGSGAARDLTPDANEVENFRPSPDGRSLVYSANPGDLDARQIWRVAIAGGKPQRLTPPDRFAFFPVYGGNTLAATVTDATHPAYPVAVEGMKPLGPVASARGFQRPEVVVFTAADGVKVHGQLFRAKGAGKHPALVFVHGGPRRQMLPGFSTMYYYNNAYVQNQAFAAAGYTVLSVNYRSGTNYGRAFREAPETARGGASEYRDVLAGGQWLAAQADVDPERVGIWGGSWGGYLTALALARDSALFKAGADFHGVHQMVRPTERTFAPDAVLAQQRLQWQSSPMGAIERWRSPVLIVHGDDDGNVDFGQSLLLARELTARGVPFEELAIPNERHDFFRYANWLTSYRTMAGFFDRNLKERR</sequence>
<dbReference type="InterPro" id="IPR001375">
    <property type="entry name" value="Peptidase_S9_cat"/>
</dbReference>
<dbReference type="InterPro" id="IPR002469">
    <property type="entry name" value="Peptidase_S9B_N"/>
</dbReference>
<evidence type="ECO:0000259" key="2">
    <source>
        <dbReference type="Pfam" id="PF00326"/>
    </source>
</evidence>
<dbReference type="Proteomes" id="UP001589858">
    <property type="component" value="Unassembled WGS sequence"/>
</dbReference>
<gene>
    <name evidence="4" type="ORF">ACFFF8_17210</name>
</gene>
<protein>
    <submittedName>
        <fullName evidence="4">S9 family peptidase</fullName>
    </submittedName>
</protein>
<evidence type="ECO:0000259" key="3">
    <source>
        <dbReference type="Pfam" id="PF00930"/>
    </source>
</evidence>
<dbReference type="PANTHER" id="PTHR11731">
    <property type="entry name" value="PROTEASE FAMILY S9B,C DIPEPTIDYL-PEPTIDASE IV-RELATED"/>
    <property type="match status" value="1"/>
</dbReference>
<organism evidence="4 5">
    <name type="scientific">Novosphingobium clariflavum</name>
    <dbReference type="NCBI Taxonomy" id="2029884"/>
    <lineage>
        <taxon>Bacteria</taxon>
        <taxon>Pseudomonadati</taxon>
        <taxon>Pseudomonadota</taxon>
        <taxon>Alphaproteobacteria</taxon>
        <taxon>Sphingomonadales</taxon>
        <taxon>Sphingomonadaceae</taxon>
        <taxon>Novosphingobium</taxon>
    </lineage>
</organism>
<proteinExistence type="predicted"/>
<feature type="domain" description="Dipeptidylpeptidase IV N-terminal" evidence="3">
    <location>
        <begin position="279"/>
        <end position="392"/>
    </location>
</feature>
<reference evidence="4 5" key="1">
    <citation type="submission" date="2024-09" db="EMBL/GenBank/DDBJ databases">
        <authorList>
            <person name="Sun Q."/>
            <person name="Mori K."/>
        </authorList>
    </citation>
    <scope>NUCLEOTIDE SEQUENCE [LARGE SCALE GENOMIC DNA]</scope>
    <source>
        <strain evidence="4 5">CICC 11035S</strain>
    </source>
</reference>
<evidence type="ECO:0000313" key="5">
    <source>
        <dbReference type="Proteomes" id="UP001589858"/>
    </source>
</evidence>
<name>A0ABV6SAR6_9SPHN</name>
<dbReference type="InterPro" id="IPR011659">
    <property type="entry name" value="WD40"/>
</dbReference>
<dbReference type="InterPro" id="IPR029058">
    <property type="entry name" value="AB_hydrolase_fold"/>
</dbReference>
<dbReference type="SUPFAM" id="SSF82171">
    <property type="entry name" value="DPP6 N-terminal domain-like"/>
    <property type="match status" value="1"/>
</dbReference>
<dbReference type="SUPFAM" id="SSF53474">
    <property type="entry name" value="alpha/beta-Hydrolases"/>
    <property type="match status" value="1"/>
</dbReference>
<keyword evidence="5" id="KW-1185">Reference proteome</keyword>